<evidence type="ECO:0000313" key="9">
    <source>
        <dbReference type="EMBL" id="KXP00048.1"/>
    </source>
</evidence>
<keyword evidence="6" id="KW-0460">Magnesium</keyword>
<dbReference type="InterPro" id="IPR045121">
    <property type="entry name" value="CoAse"/>
</dbReference>
<comment type="caution">
    <text evidence="10">The sequence shown here is derived from an EMBL/GenBank/DDBJ whole genome shotgun (WGS) entry which is preliminary data.</text>
</comment>
<dbReference type="PANTHER" id="PTHR12992:SF11">
    <property type="entry name" value="MITOCHONDRIAL COENZYME A DIPHOSPHATASE NUDT8"/>
    <property type="match status" value="1"/>
</dbReference>
<evidence type="ECO:0000256" key="2">
    <source>
        <dbReference type="ARBA" id="ARBA00001946"/>
    </source>
</evidence>
<accession>A0A138AIG9</accession>
<dbReference type="InterPro" id="IPR000059">
    <property type="entry name" value="NUDIX_hydrolase_NudL_CS"/>
</dbReference>
<comment type="cofactor">
    <cofactor evidence="2">
        <name>Mg(2+)</name>
        <dbReference type="ChEBI" id="CHEBI:18420"/>
    </cofactor>
</comment>
<protein>
    <submittedName>
        <fullName evidence="10">Coenzyme A pyrophosphatase</fullName>
    </submittedName>
</protein>
<dbReference type="GO" id="GO:0009132">
    <property type="term" value="P:nucleoside diphosphate metabolic process"/>
    <property type="evidence" value="ECO:0007669"/>
    <property type="project" value="InterPro"/>
</dbReference>
<evidence type="ECO:0000313" key="12">
    <source>
        <dbReference type="Proteomes" id="UP000070409"/>
    </source>
</evidence>
<proteinExistence type="inferred from homology"/>
<dbReference type="Gene3D" id="3.90.79.10">
    <property type="entry name" value="Nucleoside Triphosphate Pyrophosphohydrolase"/>
    <property type="match status" value="1"/>
</dbReference>
<dbReference type="GO" id="GO:0000287">
    <property type="term" value="F:magnesium ion binding"/>
    <property type="evidence" value="ECO:0007669"/>
    <property type="project" value="InterPro"/>
</dbReference>
<evidence type="ECO:0000313" key="10">
    <source>
        <dbReference type="EMBL" id="KXP10308.1"/>
    </source>
</evidence>
<keyword evidence="5" id="KW-0378">Hydrolase</keyword>
<dbReference type="OrthoDB" id="9802805at2"/>
<dbReference type="SUPFAM" id="SSF55811">
    <property type="entry name" value="Nudix"/>
    <property type="match status" value="1"/>
</dbReference>
<dbReference type="Proteomes" id="UP000070409">
    <property type="component" value="Unassembled WGS sequence"/>
</dbReference>
<evidence type="ECO:0000256" key="5">
    <source>
        <dbReference type="ARBA" id="ARBA00022801"/>
    </source>
</evidence>
<dbReference type="RefSeq" id="WP_068571342.1">
    <property type="nucleotide sequence ID" value="NZ_LSRE01000008.1"/>
</dbReference>
<evidence type="ECO:0000259" key="8">
    <source>
        <dbReference type="PROSITE" id="PS51462"/>
    </source>
</evidence>
<reference evidence="9 12" key="2">
    <citation type="submission" date="2016-02" db="EMBL/GenBank/DDBJ databases">
        <authorList>
            <person name="Teng J.L."/>
            <person name="Tang Y."/>
            <person name="Huang Y."/>
            <person name="Guo F."/>
            <person name="Wei W."/>
            <person name="Chen J.H."/>
            <person name="Wong S.Y."/>
            <person name="Lau S.K."/>
            <person name="Woo P.C."/>
        </authorList>
    </citation>
    <scope>NUCLEOTIDE SEQUENCE [LARGE SCALE GENOMIC DNA]</scope>
    <source>
        <strain evidence="9 12">JCM 13375</strain>
    </source>
</reference>
<feature type="domain" description="Nudix hydrolase" evidence="8">
    <location>
        <begin position="36"/>
        <end position="183"/>
    </location>
</feature>
<dbReference type="PROSITE" id="PS51462">
    <property type="entry name" value="NUDIX"/>
    <property type="match status" value="1"/>
</dbReference>
<reference evidence="11" key="1">
    <citation type="submission" date="2016-02" db="EMBL/GenBank/DDBJ databases">
        <authorList>
            <person name="Wen L."/>
            <person name="He K."/>
            <person name="Yang H."/>
        </authorList>
    </citation>
    <scope>NUCLEOTIDE SEQUENCE [LARGE SCALE GENOMIC DNA]</scope>
    <source>
        <strain evidence="11">JCM 15929</strain>
    </source>
</reference>
<sequence length="236" mass="25191">MSAPQWLDPLLGNLGDVADELRLRGGAVAALQRAKHPRPASVLILFDGDPGASGATPPEDATVLLTQRASALRQHSGQVAFPGGKRDPGDADDVAVALREAWEETGLDPDSVEILAELDPIEVPVSGFRVVPVIGYAARPSEVGVVDPGETALVRRVPLAELIDPAHRFMVRKSFYRGPAFAAGPMLVWGFTGGLVNALIRSAGWERPWNTDDVRPLTDEVRAAAARAATWQENAR</sequence>
<keyword evidence="7" id="KW-0464">Manganese</keyword>
<dbReference type="GO" id="GO:0030145">
    <property type="term" value="F:manganese ion binding"/>
    <property type="evidence" value="ECO:0007669"/>
    <property type="project" value="InterPro"/>
</dbReference>
<keyword evidence="12" id="KW-1185">Reference proteome</keyword>
<evidence type="ECO:0000256" key="7">
    <source>
        <dbReference type="ARBA" id="ARBA00023211"/>
    </source>
</evidence>
<dbReference type="STRING" id="239498.AXK60_07550"/>
<gene>
    <name evidence="10" type="ORF">AXK60_07550</name>
    <name evidence="9" type="ORF">AXK61_15725</name>
</gene>
<evidence type="ECO:0000256" key="3">
    <source>
        <dbReference type="ARBA" id="ARBA00006506"/>
    </source>
</evidence>
<dbReference type="EMBL" id="LSRF01000033">
    <property type="protein sequence ID" value="KXP10308.1"/>
    <property type="molecule type" value="Genomic_DNA"/>
</dbReference>
<dbReference type="Proteomes" id="UP000070258">
    <property type="component" value="Unassembled WGS sequence"/>
</dbReference>
<evidence type="ECO:0000256" key="6">
    <source>
        <dbReference type="ARBA" id="ARBA00022842"/>
    </source>
</evidence>
<dbReference type="PROSITE" id="PS01293">
    <property type="entry name" value="NUDIX_COA"/>
    <property type="match status" value="1"/>
</dbReference>
<reference evidence="10" key="3">
    <citation type="submission" date="2016-02" db="EMBL/GenBank/DDBJ databases">
        <authorList>
            <person name="Teng J.L."/>
            <person name="Yang Y."/>
            <person name="Huang Y."/>
            <person name="Guo F."/>
            <person name="Wei W."/>
            <person name="Chen J.H."/>
            <person name="Wong S.Y."/>
            <person name="Lau S.K."/>
            <person name="Woo P.C."/>
        </authorList>
    </citation>
    <scope>NUCLEOTIDE SEQUENCE</scope>
    <source>
        <strain evidence="10">JCM 15929</strain>
    </source>
</reference>
<dbReference type="EMBL" id="LSRE01000008">
    <property type="protein sequence ID" value="KXP00048.1"/>
    <property type="molecule type" value="Genomic_DNA"/>
</dbReference>
<dbReference type="CDD" id="cd03426">
    <property type="entry name" value="NUDIX_CoAse_Nudt7"/>
    <property type="match status" value="1"/>
</dbReference>
<organism evidence="10 11">
    <name type="scientific">Tsukamurella pseudospumae</name>
    <dbReference type="NCBI Taxonomy" id="239498"/>
    <lineage>
        <taxon>Bacteria</taxon>
        <taxon>Bacillati</taxon>
        <taxon>Actinomycetota</taxon>
        <taxon>Actinomycetes</taxon>
        <taxon>Mycobacteriales</taxon>
        <taxon>Tsukamurellaceae</taxon>
        <taxon>Tsukamurella</taxon>
    </lineage>
</organism>
<evidence type="ECO:0000313" key="11">
    <source>
        <dbReference type="Proteomes" id="UP000070258"/>
    </source>
</evidence>
<evidence type="ECO:0000256" key="1">
    <source>
        <dbReference type="ARBA" id="ARBA00001936"/>
    </source>
</evidence>
<dbReference type="GO" id="GO:0010945">
    <property type="term" value="F:coenzyme A diphosphatase activity"/>
    <property type="evidence" value="ECO:0007669"/>
    <property type="project" value="InterPro"/>
</dbReference>
<comment type="similarity">
    <text evidence="3">Belongs to the Nudix hydrolase family. PCD1 subfamily.</text>
</comment>
<keyword evidence="4" id="KW-0479">Metal-binding</keyword>
<dbReference type="InterPro" id="IPR000086">
    <property type="entry name" value="NUDIX_hydrolase_dom"/>
</dbReference>
<dbReference type="Pfam" id="PF00293">
    <property type="entry name" value="NUDIX"/>
    <property type="match status" value="1"/>
</dbReference>
<dbReference type="AlphaFoldDB" id="A0A138AIG9"/>
<dbReference type="InterPro" id="IPR015797">
    <property type="entry name" value="NUDIX_hydrolase-like_dom_sf"/>
</dbReference>
<name>A0A138AIG9_9ACTN</name>
<evidence type="ECO:0000256" key="4">
    <source>
        <dbReference type="ARBA" id="ARBA00022723"/>
    </source>
</evidence>
<comment type="cofactor">
    <cofactor evidence="1">
        <name>Mn(2+)</name>
        <dbReference type="ChEBI" id="CHEBI:29035"/>
    </cofactor>
</comment>
<dbReference type="PANTHER" id="PTHR12992">
    <property type="entry name" value="NUDIX HYDROLASE"/>
    <property type="match status" value="1"/>
</dbReference>